<accession>A0A3B1BUQ9</accession>
<protein>
    <submittedName>
        <fullName evidence="1">Uncharacterized protein</fullName>
    </submittedName>
</protein>
<proteinExistence type="predicted"/>
<organism evidence="1">
    <name type="scientific">hydrothermal vent metagenome</name>
    <dbReference type="NCBI Taxonomy" id="652676"/>
    <lineage>
        <taxon>unclassified sequences</taxon>
        <taxon>metagenomes</taxon>
        <taxon>ecological metagenomes</taxon>
    </lineage>
</organism>
<gene>
    <name evidence="1" type="ORF">MNBD_NITROSPINAE04-1043</name>
</gene>
<evidence type="ECO:0000313" key="1">
    <source>
        <dbReference type="EMBL" id="VAX15963.1"/>
    </source>
</evidence>
<reference evidence="1" key="1">
    <citation type="submission" date="2018-06" db="EMBL/GenBank/DDBJ databases">
        <authorList>
            <person name="Zhirakovskaya E."/>
        </authorList>
    </citation>
    <scope>NUCLEOTIDE SEQUENCE</scope>
</reference>
<sequence>MNLKLIAKLAGAVRWAVTPQGKKTIKTAAQLAKDKEKEIEAVQRFVKNHASKVVNNTKQAVKNFRDELGKKD</sequence>
<dbReference type="AlphaFoldDB" id="A0A3B1BUQ9"/>
<name>A0A3B1BUQ9_9ZZZZ</name>
<dbReference type="EMBL" id="UOGA01000052">
    <property type="protein sequence ID" value="VAX15963.1"/>
    <property type="molecule type" value="Genomic_DNA"/>
</dbReference>